<keyword evidence="9" id="KW-1185">Reference proteome</keyword>
<evidence type="ECO:0000256" key="5">
    <source>
        <dbReference type="SAM" id="MobiDB-lite"/>
    </source>
</evidence>
<keyword evidence="3" id="KW-0233">DNA recombination</keyword>
<dbReference type="Pfam" id="PF14659">
    <property type="entry name" value="Phage_int_SAM_3"/>
    <property type="match status" value="1"/>
</dbReference>
<evidence type="ECO:0000256" key="2">
    <source>
        <dbReference type="ARBA" id="ARBA00023125"/>
    </source>
</evidence>
<dbReference type="InterPro" id="IPR028259">
    <property type="entry name" value="AP2-like_int_N"/>
</dbReference>
<proteinExistence type="predicted"/>
<sequence length="577" mass="63065">MKGSTYKRCKCPAVYDARGRRRNCRKDHGAWYYVADVGTGPDGKRKQVRKGGFRTADDAEKALAELLARVGEGTYTHDEGVTVAQWLARWLDMKERAGLRPATLRAYRSHITLYLEPRLGRLRLRDLRPSHVDRLLADLANGTRKAATVRRVHATLRSALSSAVKQRLVTFNAAKDIELPKAERPKARPWEPAELGAFLDSVGTHRLGALFEVIAGTGMRRGEAVGLRWEDVDLARRIIVVRQQVVQESGRKKNKQPPAPCPYCDAGHLGVSFGKPKTASGENRVIDLDEGTVGALIAHRLRQDEERKQWGDAYADHGLVFAREDGNPLRPDEVTKLFVALVDAAGLRRVRLHDLRHGQASLMLAAGVELAIVSKRLGHSSIAITSDTYSHLLGGVGRDAADRASALIPRARRTAPDAATLGERDHLVTTPAADGASKPGADPNEPPLMQVNEGPEVDGSGRPCGTRTHNQRIKSPEKSMPPTPGRCFLPPLRLVSMARADARSTLPPAGASPSAHASLTQQPRRPDFRPTAYGVPLYTDELLPRTDPALSRRLSPPPVRISTASAESPRERLGGRL</sequence>
<dbReference type="GO" id="GO:0003677">
    <property type="term" value="F:DNA binding"/>
    <property type="evidence" value="ECO:0007669"/>
    <property type="project" value="UniProtKB-UniRule"/>
</dbReference>
<keyword evidence="1" id="KW-0229">DNA integration</keyword>
<dbReference type="InterPro" id="IPR002104">
    <property type="entry name" value="Integrase_catalytic"/>
</dbReference>
<evidence type="ECO:0000259" key="6">
    <source>
        <dbReference type="PROSITE" id="PS51898"/>
    </source>
</evidence>
<feature type="compositionally biased region" description="Low complexity" evidence="5">
    <location>
        <begin position="507"/>
        <end position="518"/>
    </location>
</feature>
<dbReference type="PROSITE" id="PS51900">
    <property type="entry name" value="CB"/>
    <property type="match status" value="1"/>
</dbReference>
<dbReference type="PROSITE" id="PS51898">
    <property type="entry name" value="TYR_RECOMBINASE"/>
    <property type="match status" value="1"/>
</dbReference>
<feature type="domain" description="Tyr recombinase" evidence="6">
    <location>
        <begin position="183"/>
        <end position="402"/>
    </location>
</feature>
<dbReference type="InterPro" id="IPR044068">
    <property type="entry name" value="CB"/>
</dbReference>
<keyword evidence="2 4" id="KW-0238">DNA-binding</keyword>
<feature type="domain" description="Core-binding (CB)" evidence="7">
    <location>
        <begin position="81"/>
        <end position="164"/>
    </location>
</feature>
<dbReference type="Gene3D" id="1.10.443.10">
    <property type="entry name" value="Intergrase catalytic core"/>
    <property type="match status" value="1"/>
</dbReference>
<name>A0A1I1TTF9_9ACTN</name>
<dbReference type="AlphaFoldDB" id="A0A1I1TTF9"/>
<dbReference type="GO" id="GO:0006310">
    <property type="term" value="P:DNA recombination"/>
    <property type="evidence" value="ECO:0007669"/>
    <property type="project" value="UniProtKB-KW"/>
</dbReference>
<evidence type="ECO:0000313" key="9">
    <source>
        <dbReference type="Proteomes" id="UP000199207"/>
    </source>
</evidence>
<dbReference type="Gene3D" id="1.10.150.130">
    <property type="match status" value="1"/>
</dbReference>
<reference evidence="8 9" key="1">
    <citation type="submission" date="2016-10" db="EMBL/GenBank/DDBJ databases">
        <authorList>
            <person name="de Groot N.N."/>
        </authorList>
    </citation>
    <scope>NUCLEOTIDE SEQUENCE [LARGE SCALE GENOMIC DNA]</scope>
    <source>
        <strain evidence="8 9">CGMCC 4.5739</strain>
    </source>
</reference>
<dbReference type="STRING" id="910347.SAMN05421773_12115"/>
<dbReference type="OrthoDB" id="3175606at2"/>
<accession>A0A1I1TTF9</accession>
<evidence type="ECO:0000256" key="3">
    <source>
        <dbReference type="ARBA" id="ARBA00023172"/>
    </source>
</evidence>
<protein>
    <submittedName>
        <fullName evidence="8">Site-specific recombinase XerD</fullName>
    </submittedName>
</protein>
<dbReference type="CDD" id="cd01189">
    <property type="entry name" value="INT_ICEBs1_C_like"/>
    <property type="match status" value="1"/>
</dbReference>
<evidence type="ECO:0000313" key="8">
    <source>
        <dbReference type="EMBL" id="SFD61665.1"/>
    </source>
</evidence>
<feature type="region of interest" description="Disordered" evidence="5">
    <location>
        <begin position="502"/>
        <end position="577"/>
    </location>
</feature>
<organism evidence="8 9">
    <name type="scientific">Streptomyces aidingensis</name>
    <dbReference type="NCBI Taxonomy" id="910347"/>
    <lineage>
        <taxon>Bacteria</taxon>
        <taxon>Bacillati</taxon>
        <taxon>Actinomycetota</taxon>
        <taxon>Actinomycetes</taxon>
        <taxon>Kitasatosporales</taxon>
        <taxon>Streptomycetaceae</taxon>
        <taxon>Streptomyces</taxon>
    </lineage>
</organism>
<dbReference type="EMBL" id="FOLM01000021">
    <property type="protein sequence ID" value="SFD61665.1"/>
    <property type="molecule type" value="Genomic_DNA"/>
</dbReference>
<evidence type="ECO:0000256" key="1">
    <source>
        <dbReference type="ARBA" id="ARBA00022908"/>
    </source>
</evidence>
<dbReference type="PANTHER" id="PTHR30349">
    <property type="entry name" value="PHAGE INTEGRASE-RELATED"/>
    <property type="match status" value="1"/>
</dbReference>
<evidence type="ECO:0000256" key="4">
    <source>
        <dbReference type="PROSITE-ProRule" id="PRU01248"/>
    </source>
</evidence>
<feature type="region of interest" description="Disordered" evidence="5">
    <location>
        <begin position="414"/>
        <end position="486"/>
    </location>
</feature>
<dbReference type="InterPro" id="IPR010998">
    <property type="entry name" value="Integrase_recombinase_N"/>
</dbReference>
<dbReference type="InterPro" id="IPR050090">
    <property type="entry name" value="Tyrosine_recombinase_XerCD"/>
</dbReference>
<dbReference type="InterPro" id="IPR013762">
    <property type="entry name" value="Integrase-like_cat_sf"/>
</dbReference>
<dbReference type="PANTHER" id="PTHR30349:SF91">
    <property type="entry name" value="INTA PROTEIN"/>
    <property type="match status" value="1"/>
</dbReference>
<evidence type="ECO:0000259" key="7">
    <source>
        <dbReference type="PROSITE" id="PS51900"/>
    </source>
</evidence>
<dbReference type="Pfam" id="PF14657">
    <property type="entry name" value="Arm-DNA-bind_4"/>
    <property type="match status" value="1"/>
</dbReference>
<dbReference type="GO" id="GO:0015074">
    <property type="term" value="P:DNA integration"/>
    <property type="evidence" value="ECO:0007669"/>
    <property type="project" value="UniProtKB-KW"/>
</dbReference>
<feature type="compositionally biased region" description="Basic and acidic residues" evidence="5">
    <location>
        <begin position="568"/>
        <end position="577"/>
    </location>
</feature>
<dbReference type="Proteomes" id="UP000199207">
    <property type="component" value="Unassembled WGS sequence"/>
</dbReference>
<dbReference type="SUPFAM" id="SSF56349">
    <property type="entry name" value="DNA breaking-rejoining enzymes"/>
    <property type="match status" value="1"/>
</dbReference>
<dbReference type="Pfam" id="PF00589">
    <property type="entry name" value="Phage_integrase"/>
    <property type="match status" value="1"/>
</dbReference>
<dbReference type="InterPro" id="IPR004107">
    <property type="entry name" value="Integrase_SAM-like_N"/>
</dbReference>
<gene>
    <name evidence="8" type="ORF">SAMN05421773_12115</name>
</gene>
<dbReference type="InterPro" id="IPR011010">
    <property type="entry name" value="DNA_brk_join_enz"/>
</dbReference>